<organism evidence="5 6">
    <name type="scientific">Poecilia formosa</name>
    <name type="common">Amazon molly</name>
    <name type="synonym">Limia formosa</name>
    <dbReference type="NCBI Taxonomy" id="48698"/>
    <lineage>
        <taxon>Eukaryota</taxon>
        <taxon>Metazoa</taxon>
        <taxon>Chordata</taxon>
        <taxon>Craniata</taxon>
        <taxon>Vertebrata</taxon>
        <taxon>Euteleostomi</taxon>
        <taxon>Actinopterygii</taxon>
        <taxon>Neopterygii</taxon>
        <taxon>Teleostei</taxon>
        <taxon>Neoteleostei</taxon>
        <taxon>Acanthomorphata</taxon>
        <taxon>Ovalentaria</taxon>
        <taxon>Atherinomorphae</taxon>
        <taxon>Cyprinodontiformes</taxon>
        <taxon>Poeciliidae</taxon>
        <taxon>Poeciliinae</taxon>
        <taxon>Poecilia</taxon>
    </lineage>
</organism>
<dbReference type="GO" id="GO:0043328">
    <property type="term" value="P:protein transport to vacuole involved in ubiquitin-dependent protein catabolic process via the multivesicular body sorting pathway"/>
    <property type="evidence" value="ECO:0007669"/>
    <property type="project" value="TreeGrafter"/>
</dbReference>
<feature type="domain" description="SH3" evidence="4">
    <location>
        <begin position="791"/>
        <end position="850"/>
    </location>
</feature>
<feature type="compositionally biased region" description="Acidic residues" evidence="3">
    <location>
        <begin position="1"/>
        <end position="11"/>
    </location>
</feature>
<dbReference type="Proteomes" id="UP000028760">
    <property type="component" value="Unassembled WGS sequence"/>
</dbReference>
<feature type="compositionally biased region" description="Pro residues" evidence="3">
    <location>
        <begin position="422"/>
        <end position="435"/>
    </location>
</feature>
<feature type="compositionally biased region" description="Pro residues" evidence="3">
    <location>
        <begin position="449"/>
        <end position="458"/>
    </location>
</feature>
<feature type="compositionally biased region" description="Polar residues" evidence="3">
    <location>
        <begin position="605"/>
        <end position="616"/>
    </location>
</feature>
<feature type="compositionally biased region" description="Pro residues" evidence="3">
    <location>
        <begin position="574"/>
        <end position="590"/>
    </location>
</feature>
<dbReference type="Ensembl" id="ENSPFOT00000018319.2">
    <property type="protein sequence ID" value="ENSPFOP00000018297.2"/>
    <property type="gene ID" value="ENSPFOG00000018206.2"/>
</dbReference>
<feature type="compositionally biased region" description="Basic and acidic residues" evidence="3">
    <location>
        <begin position="168"/>
        <end position="178"/>
    </location>
</feature>
<dbReference type="PANTHER" id="PTHR45929">
    <property type="entry name" value="JAK PATHWAY SIGNAL TRANSDUCTION ADAPTOR MOLECULE"/>
    <property type="match status" value="1"/>
</dbReference>
<dbReference type="InterPro" id="IPR001452">
    <property type="entry name" value="SH3_domain"/>
</dbReference>
<keyword evidence="1 2" id="KW-0728">SH3 domain</keyword>
<feature type="domain" description="SH3" evidence="4">
    <location>
        <begin position="949"/>
        <end position="1006"/>
    </location>
</feature>
<feature type="compositionally biased region" description="Low complexity" evidence="3">
    <location>
        <begin position="367"/>
        <end position="381"/>
    </location>
</feature>
<dbReference type="AlphaFoldDB" id="A0A087YJU4"/>
<dbReference type="PROSITE" id="PS50002">
    <property type="entry name" value="SH3"/>
    <property type="match status" value="3"/>
</dbReference>
<dbReference type="EMBL" id="AYCK01014353">
    <property type="status" value="NOT_ANNOTATED_CDS"/>
    <property type="molecule type" value="Genomic_DNA"/>
</dbReference>
<dbReference type="SUPFAM" id="SSF50044">
    <property type="entry name" value="SH3-domain"/>
    <property type="match status" value="3"/>
</dbReference>
<reference evidence="5" key="2">
    <citation type="submission" date="2025-08" db="UniProtKB">
        <authorList>
            <consortium name="Ensembl"/>
        </authorList>
    </citation>
    <scope>IDENTIFICATION</scope>
</reference>
<feature type="compositionally biased region" description="Acidic residues" evidence="3">
    <location>
        <begin position="299"/>
        <end position="309"/>
    </location>
</feature>
<dbReference type="InterPro" id="IPR035835">
    <property type="entry name" value="Eve1_SH3_3"/>
</dbReference>
<feature type="compositionally biased region" description="Basic and acidic residues" evidence="3">
    <location>
        <begin position="12"/>
        <end position="22"/>
    </location>
</feature>
<name>A0A087YJU4_POEFO</name>
<dbReference type="PANTHER" id="PTHR45929:SF2">
    <property type="entry name" value="SIGNAL TRANSDUCING ADAPTER MOLECULE 1"/>
    <property type="match status" value="1"/>
</dbReference>
<feature type="compositionally biased region" description="Polar residues" evidence="3">
    <location>
        <begin position="670"/>
        <end position="691"/>
    </location>
</feature>
<accession>A0A087YJU4</accession>
<evidence type="ECO:0000256" key="2">
    <source>
        <dbReference type="PROSITE-ProRule" id="PRU00192"/>
    </source>
</evidence>
<feature type="compositionally biased region" description="Polar residues" evidence="3">
    <location>
        <begin position="150"/>
        <end position="160"/>
    </location>
</feature>
<dbReference type="GeneTree" id="ENSGT00940000155694"/>
<feature type="region of interest" description="Disordered" evidence="3">
    <location>
        <begin position="664"/>
        <end position="692"/>
    </location>
</feature>
<keyword evidence="6" id="KW-1185">Reference proteome</keyword>
<dbReference type="Pfam" id="PF14604">
    <property type="entry name" value="SH3_9"/>
    <property type="match status" value="1"/>
</dbReference>
<dbReference type="Pfam" id="PF00018">
    <property type="entry name" value="SH3_1"/>
    <property type="match status" value="2"/>
</dbReference>
<feature type="domain" description="SH3" evidence="4">
    <location>
        <begin position="881"/>
        <end position="940"/>
    </location>
</feature>
<feature type="region of interest" description="Disordered" evidence="3">
    <location>
        <begin position="93"/>
        <end position="239"/>
    </location>
</feature>
<feature type="region of interest" description="Disordered" evidence="3">
    <location>
        <begin position="254"/>
        <end position="634"/>
    </location>
</feature>
<evidence type="ECO:0000313" key="6">
    <source>
        <dbReference type="Proteomes" id="UP000028760"/>
    </source>
</evidence>
<dbReference type="SMART" id="SM00326">
    <property type="entry name" value="SH3"/>
    <property type="match status" value="3"/>
</dbReference>
<reference evidence="5" key="3">
    <citation type="submission" date="2025-09" db="UniProtKB">
        <authorList>
            <consortium name="Ensembl"/>
        </authorList>
    </citation>
    <scope>IDENTIFICATION</scope>
</reference>
<feature type="region of interest" description="Disordered" evidence="3">
    <location>
        <begin position="1"/>
        <end position="68"/>
    </location>
</feature>
<feature type="compositionally biased region" description="Pro residues" evidence="3">
    <location>
        <begin position="519"/>
        <end position="534"/>
    </location>
</feature>
<evidence type="ECO:0000259" key="4">
    <source>
        <dbReference type="PROSITE" id="PS50002"/>
    </source>
</evidence>
<feature type="compositionally biased region" description="Polar residues" evidence="3">
    <location>
        <begin position="436"/>
        <end position="445"/>
    </location>
</feature>
<dbReference type="eggNOG" id="KOG4225">
    <property type="taxonomic scope" value="Eukaryota"/>
</dbReference>
<dbReference type="InterPro" id="IPR036028">
    <property type="entry name" value="SH3-like_dom_sf"/>
</dbReference>
<dbReference type="CDD" id="cd11816">
    <property type="entry name" value="SH3_Eve1_3"/>
    <property type="match status" value="1"/>
</dbReference>
<dbReference type="PRINTS" id="PR00452">
    <property type="entry name" value="SH3DOMAIN"/>
</dbReference>
<feature type="compositionally biased region" description="Basic and acidic residues" evidence="3">
    <location>
        <begin position="285"/>
        <end position="298"/>
    </location>
</feature>
<feature type="region of interest" description="Disordered" evidence="3">
    <location>
        <begin position="850"/>
        <end position="879"/>
    </location>
</feature>
<dbReference type="GO" id="GO:0033565">
    <property type="term" value="C:ESCRT-0 complex"/>
    <property type="evidence" value="ECO:0007669"/>
    <property type="project" value="TreeGrafter"/>
</dbReference>
<reference evidence="6" key="1">
    <citation type="submission" date="2013-10" db="EMBL/GenBank/DDBJ databases">
        <authorList>
            <person name="Schartl M."/>
            <person name="Warren W."/>
        </authorList>
    </citation>
    <scope>NUCLEOTIDE SEQUENCE [LARGE SCALE GENOMIC DNA]</scope>
    <source>
        <strain evidence="6">female</strain>
    </source>
</reference>
<feature type="compositionally biased region" description="Polar residues" evidence="3">
    <location>
        <begin position="471"/>
        <end position="490"/>
    </location>
</feature>
<dbReference type="InterPro" id="IPR050670">
    <property type="entry name" value="STAM"/>
</dbReference>
<proteinExistence type="predicted"/>
<evidence type="ECO:0000256" key="3">
    <source>
        <dbReference type="SAM" id="MobiDB-lite"/>
    </source>
</evidence>
<dbReference type="Gene3D" id="2.30.30.40">
    <property type="entry name" value="SH3 Domains"/>
    <property type="match status" value="3"/>
</dbReference>
<protein>
    <submittedName>
        <fullName evidence="5">SH3 domain containing 19</fullName>
    </submittedName>
</protein>
<sequence length="1006" mass="108382">MAEARSEEEEENLRRDTRDQVVRRQPNSSGGRPDRRKPEHRHRYQGPLSSIRAVIKRTSRSTTVSENYKNKVARRPEITILAAEPLPSTSWFPGAVGGIPPPPPPPAQIWGPTIAPTIQPPPSYEEVIREKTQEQVLHPPAPSSSSSPSVCRTTIATQTDPGPAADPQETRGKPDRRSARPPRPPPPSCTSRPPNAADVIITSSQSLPDPSPDVPLERPRPRPRTRLARQPISDEVKVQTLVKLREDGLATLAARTASDATNPEGSNGKYLQELLEAFSSDDWGIPDHRSDDSERSQSESEDGAEEEDMATLRARIQAFEQQVADESCGDLNTGNVEGFVVTKRPEPRPRPRLQGQPAKSTPPVIAPKPKSFSPSPKPSSKVFWEDEEASKSDPGSDIKPSQSPEKPATTPKPQTVTEPLPSSAPVPAPRPPPPKLTSSISSDSFALNPGPPKRPPVAPRASLGAPPQSGGEATQNTVTQADSVTITTNLAPKPTAVPPARPDPNPVPLKAAAVSPAAPTKPPGPPKPPTPAPAPAMRKASVPPAKAEASIPANPASAGPTLPQRPPSVKLLPLRPPPIKSAPSRPPPPAINSSTNQIAAAKAEQFSSANQMQTQRVSKKGPPLPPRPKPGHPLFSSYMVLSHKHSSFKFVFQKQEVLIVLDDPNPAPAESQQAGEGTDQSGVTADTSPSQCLLDLDTQPETVQHQDGESKTAIEDLNPSDFQFLDFLPTESNQRSTRHTPAVFKIPKFPLNFFNQTSRESIIFTSSSVFLQSILPVQPAELKEQPDPPAVSGPRCVALFDYEGEDDDELTFSQGDVIGLLELVGEEWARGQIHGRTGIFPLNFMEVVEPLPQPTPGETSKQEAAESGETESSATLKQPSDTDEWVVALFDFPGQTAEDLSFQKGALIQVTEHVDAEWRRGRLDGREGLFPAAFTQLSQAQPITGQESAAKGTAKAVFDFTAENEDELTLKVGDVLTQVEPVDEQWILGVVGGKRGIVPKNYISFL</sequence>
<evidence type="ECO:0000313" key="5">
    <source>
        <dbReference type="Ensembl" id="ENSPFOP00000018297.2"/>
    </source>
</evidence>
<dbReference type="OMA" id="SANQMQT"/>
<feature type="compositionally biased region" description="Low complexity" evidence="3">
    <location>
        <begin position="865"/>
        <end position="875"/>
    </location>
</feature>
<dbReference type="STRING" id="48698.ENSPFOP00000018297"/>
<evidence type="ECO:0000256" key="1">
    <source>
        <dbReference type="ARBA" id="ARBA00022443"/>
    </source>
</evidence>
<dbReference type="PRINTS" id="PR00499">
    <property type="entry name" value="P67PHOX"/>
</dbReference>
<feature type="compositionally biased region" description="Pro residues" evidence="3">
    <location>
        <begin position="495"/>
        <end position="507"/>
    </location>
</feature>